<proteinExistence type="predicted"/>
<reference evidence="2 3" key="1">
    <citation type="submission" date="2022-03" db="EMBL/GenBank/DDBJ databases">
        <authorList>
            <person name="Macdonald S."/>
            <person name="Ahmed S."/>
            <person name="Newling K."/>
        </authorList>
    </citation>
    <scope>NUCLEOTIDE SEQUENCE [LARGE SCALE GENOMIC DNA]</scope>
</reference>
<sequence length="400" mass="45567">MLRRSLPLCKKKKRRRNVVLPLDLVIEILNRLPAKSVARFLLVSKSWGKIICSKSFIRSFPFQSLTQPLSLLIAFQYQGRHKSNLHCFFFSSSSSLSSSSISTSFLSRIGRPALSHYLSWYPIYYVNGLTNTGRIISNPCTGKSITLPRLVKTGKEQRLTRRFFGYDPVNDQYKLLCMSRGRNLGGQATTLPWYNDFHVFTLGAKPWRRIGCGIPHTPESNGLCIDGFVYYIAHTDRGMRLMRFSLNSEVFDIFASVSEELRPLVNQDNGSRFLINYHGKVATAVQPISTVALVELFVFEEGLHDFKEMTIRNLPRLNLRMKGIINRTGDIMFALKCDTADACAFRYDPKGGSFTKMEIEVDTSDMMVVSEFNLAPHYFVGYVESLRASQLSEKNSKYFS</sequence>
<keyword evidence="3" id="KW-1185">Reference proteome</keyword>
<dbReference type="Gene3D" id="1.20.1280.50">
    <property type="match status" value="1"/>
</dbReference>
<dbReference type="SMART" id="SM00256">
    <property type="entry name" value="FBOX"/>
    <property type="match status" value="1"/>
</dbReference>
<evidence type="ECO:0000313" key="2">
    <source>
        <dbReference type="EMBL" id="CAH8381477.1"/>
    </source>
</evidence>
<dbReference type="AlphaFoldDB" id="A0ABC8LD47"/>
<dbReference type="SUPFAM" id="SSF81383">
    <property type="entry name" value="F-box domain"/>
    <property type="match status" value="1"/>
</dbReference>
<dbReference type="PANTHER" id="PTHR31111">
    <property type="entry name" value="BNAA05G37150D PROTEIN-RELATED"/>
    <property type="match status" value="1"/>
</dbReference>
<dbReference type="InterPro" id="IPR017451">
    <property type="entry name" value="F-box-assoc_interact_dom"/>
</dbReference>
<feature type="domain" description="F-box" evidence="1">
    <location>
        <begin position="20"/>
        <end position="59"/>
    </location>
</feature>
<gene>
    <name evidence="2" type="ORF">ERUC_LOCUS33960</name>
</gene>
<comment type="caution">
    <text evidence="2">The sequence shown here is derived from an EMBL/GenBank/DDBJ whole genome shotgun (WGS) entry which is preliminary data.</text>
</comment>
<dbReference type="NCBIfam" id="TIGR01640">
    <property type="entry name" value="F_box_assoc_1"/>
    <property type="match status" value="1"/>
</dbReference>
<dbReference type="Proteomes" id="UP001642260">
    <property type="component" value="Unassembled WGS sequence"/>
</dbReference>
<accession>A0ABC8LD47</accession>
<dbReference type="InterPro" id="IPR013187">
    <property type="entry name" value="F-box-assoc_dom_typ3"/>
</dbReference>
<protein>
    <recommendedName>
        <fullName evidence="1">F-box domain-containing protein</fullName>
    </recommendedName>
</protein>
<dbReference type="PANTHER" id="PTHR31111:SF73">
    <property type="entry name" value="F-BOX DOMAIN-CONTAINING PROTEIN"/>
    <property type="match status" value="1"/>
</dbReference>
<dbReference type="InterPro" id="IPR036047">
    <property type="entry name" value="F-box-like_dom_sf"/>
</dbReference>
<dbReference type="Pfam" id="PF08268">
    <property type="entry name" value="FBA_3"/>
    <property type="match status" value="1"/>
</dbReference>
<evidence type="ECO:0000313" key="3">
    <source>
        <dbReference type="Proteomes" id="UP001642260"/>
    </source>
</evidence>
<organism evidence="2 3">
    <name type="scientific">Eruca vesicaria subsp. sativa</name>
    <name type="common">Garden rocket</name>
    <name type="synonym">Eruca sativa</name>
    <dbReference type="NCBI Taxonomy" id="29727"/>
    <lineage>
        <taxon>Eukaryota</taxon>
        <taxon>Viridiplantae</taxon>
        <taxon>Streptophyta</taxon>
        <taxon>Embryophyta</taxon>
        <taxon>Tracheophyta</taxon>
        <taxon>Spermatophyta</taxon>
        <taxon>Magnoliopsida</taxon>
        <taxon>eudicotyledons</taxon>
        <taxon>Gunneridae</taxon>
        <taxon>Pentapetalae</taxon>
        <taxon>rosids</taxon>
        <taxon>malvids</taxon>
        <taxon>Brassicales</taxon>
        <taxon>Brassicaceae</taxon>
        <taxon>Brassiceae</taxon>
        <taxon>Eruca</taxon>
    </lineage>
</organism>
<dbReference type="InterPro" id="IPR001810">
    <property type="entry name" value="F-box_dom"/>
</dbReference>
<evidence type="ECO:0000259" key="1">
    <source>
        <dbReference type="SMART" id="SM00256"/>
    </source>
</evidence>
<dbReference type="EMBL" id="CAKOAT010508488">
    <property type="protein sequence ID" value="CAH8381477.1"/>
    <property type="molecule type" value="Genomic_DNA"/>
</dbReference>
<name>A0ABC8LD47_ERUVS</name>
<dbReference type="Pfam" id="PF00646">
    <property type="entry name" value="F-box"/>
    <property type="match status" value="1"/>
</dbReference>